<keyword evidence="11 15" id="KW-0472">Membrane</keyword>
<evidence type="ECO:0000256" key="11">
    <source>
        <dbReference type="ARBA" id="ARBA00023136"/>
    </source>
</evidence>
<dbReference type="OrthoDB" id="292747at2759"/>
<dbReference type="InterPro" id="IPR027005">
    <property type="entry name" value="PMT-like"/>
</dbReference>
<evidence type="ECO:0000256" key="7">
    <source>
        <dbReference type="ARBA" id="ARBA00022692"/>
    </source>
</evidence>
<feature type="domain" description="MIR" evidence="17">
    <location>
        <begin position="362"/>
        <end position="422"/>
    </location>
</feature>
<evidence type="ECO:0000256" key="8">
    <source>
        <dbReference type="ARBA" id="ARBA00022737"/>
    </source>
</evidence>
<dbReference type="Pfam" id="PF02815">
    <property type="entry name" value="MIR"/>
    <property type="match status" value="1"/>
</dbReference>
<dbReference type="Gene3D" id="2.80.10.50">
    <property type="match status" value="1"/>
</dbReference>
<dbReference type="EC" id="2.4.1.109" evidence="4 15"/>
<evidence type="ECO:0000256" key="2">
    <source>
        <dbReference type="ARBA" id="ARBA00004922"/>
    </source>
</evidence>
<feature type="domain" description="MIR" evidence="17">
    <location>
        <begin position="289"/>
        <end position="343"/>
    </location>
</feature>
<dbReference type="InterPro" id="IPR003342">
    <property type="entry name" value="ArnT-like_N"/>
</dbReference>
<feature type="transmembrane region" description="Helical" evidence="15">
    <location>
        <begin position="101"/>
        <end position="122"/>
    </location>
</feature>
<feature type="transmembrane region" description="Helical" evidence="15">
    <location>
        <begin position="236"/>
        <end position="257"/>
    </location>
</feature>
<evidence type="ECO:0000256" key="6">
    <source>
        <dbReference type="ARBA" id="ARBA00022679"/>
    </source>
</evidence>
<feature type="transmembrane region" description="Helical" evidence="15">
    <location>
        <begin position="561"/>
        <end position="582"/>
    </location>
</feature>
<evidence type="ECO:0000313" key="18">
    <source>
        <dbReference type="EMBL" id="OBZ84062.1"/>
    </source>
</evidence>
<evidence type="ECO:0000256" key="16">
    <source>
        <dbReference type="SAM" id="MobiDB-lite"/>
    </source>
</evidence>
<dbReference type="AlphaFoldDB" id="A0A1C7N4L6"/>
<dbReference type="STRING" id="101091.A0A1C7N4L6"/>
<comment type="function">
    <text evidence="15">Transfers mannose from Dol-P-mannose to Ser or Thr residues on proteins.</text>
</comment>
<protein>
    <recommendedName>
        <fullName evidence="4 15">Dolichyl-phosphate-mannose--protein mannosyltransferase</fullName>
        <ecNumber evidence="4 15">2.4.1.109</ecNumber>
    </recommendedName>
</protein>
<dbReference type="EMBL" id="LUGH01000561">
    <property type="protein sequence ID" value="OBZ84062.1"/>
    <property type="molecule type" value="Genomic_DNA"/>
</dbReference>
<feature type="compositionally biased region" description="Acidic residues" evidence="16">
    <location>
        <begin position="736"/>
        <end position="768"/>
    </location>
</feature>
<dbReference type="InParanoid" id="A0A1C7N4L6"/>
<evidence type="ECO:0000256" key="1">
    <source>
        <dbReference type="ARBA" id="ARBA00004477"/>
    </source>
</evidence>
<feature type="transmembrane region" description="Helical" evidence="15">
    <location>
        <begin position="597"/>
        <end position="617"/>
    </location>
</feature>
<evidence type="ECO:0000256" key="4">
    <source>
        <dbReference type="ARBA" id="ARBA00012839"/>
    </source>
</evidence>
<keyword evidence="9 15" id="KW-0256">Endoplasmic reticulum</keyword>
<reference evidence="18 19" key="1">
    <citation type="submission" date="2016-03" db="EMBL/GenBank/DDBJ databases">
        <title>Choanephora cucurbitarum.</title>
        <authorList>
            <person name="Min B."/>
            <person name="Park H."/>
            <person name="Park J.-H."/>
            <person name="Shin H.-D."/>
            <person name="Choi I.-G."/>
        </authorList>
    </citation>
    <scope>NUCLEOTIDE SEQUENCE [LARGE SCALE GENOMIC DNA]</scope>
    <source>
        <strain evidence="18 19">KUS-F28377</strain>
    </source>
</reference>
<keyword evidence="10 15" id="KW-1133">Transmembrane helix</keyword>
<keyword evidence="5 15" id="KW-0328">Glycosyltransferase</keyword>
<keyword evidence="12" id="KW-0325">Glycoprotein</keyword>
<comment type="catalytic activity">
    <reaction evidence="14 15">
        <text>a di-trans,poly-cis-dolichyl beta-D-mannosyl phosphate + L-seryl-[protein] = 3-O-(alpha-D-mannosyl)-L-seryl-[protein] + a di-trans,poly-cis-dolichyl phosphate + H(+)</text>
        <dbReference type="Rhea" id="RHEA:17377"/>
        <dbReference type="Rhea" id="RHEA-COMP:9863"/>
        <dbReference type="Rhea" id="RHEA-COMP:13546"/>
        <dbReference type="Rhea" id="RHEA-COMP:19498"/>
        <dbReference type="Rhea" id="RHEA-COMP:19501"/>
        <dbReference type="ChEBI" id="CHEBI:15378"/>
        <dbReference type="ChEBI" id="CHEBI:29999"/>
        <dbReference type="ChEBI" id="CHEBI:57683"/>
        <dbReference type="ChEBI" id="CHEBI:58211"/>
        <dbReference type="ChEBI" id="CHEBI:137321"/>
        <dbReference type="EC" id="2.4.1.109"/>
    </reaction>
</comment>
<evidence type="ECO:0000256" key="13">
    <source>
        <dbReference type="ARBA" id="ARBA00045085"/>
    </source>
</evidence>
<dbReference type="UniPathway" id="UPA00378"/>
<feature type="transmembrane region" description="Helical" evidence="15">
    <location>
        <begin position="184"/>
        <end position="215"/>
    </location>
</feature>
<evidence type="ECO:0000256" key="12">
    <source>
        <dbReference type="ARBA" id="ARBA00023180"/>
    </source>
</evidence>
<dbReference type="PANTHER" id="PTHR10050">
    <property type="entry name" value="DOLICHYL-PHOSPHATE-MANNOSE--PROTEIN MANNOSYLTRANSFERASE"/>
    <property type="match status" value="1"/>
</dbReference>
<comment type="caution">
    <text evidence="18">The sequence shown here is derived from an EMBL/GenBank/DDBJ whole genome shotgun (WGS) entry which is preliminary data.</text>
</comment>
<gene>
    <name evidence="18" type="primary">PMT1_1</name>
    <name evidence="18" type="ORF">A0J61_07888</name>
</gene>
<evidence type="ECO:0000256" key="15">
    <source>
        <dbReference type="RuleBase" id="RU367007"/>
    </source>
</evidence>
<evidence type="ECO:0000256" key="10">
    <source>
        <dbReference type="ARBA" id="ARBA00022989"/>
    </source>
</evidence>
<keyword evidence="8" id="KW-0677">Repeat</keyword>
<evidence type="ECO:0000313" key="19">
    <source>
        <dbReference type="Proteomes" id="UP000093000"/>
    </source>
</evidence>
<dbReference type="FunCoup" id="A0A1C7N4L6">
    <property type="interactions" value="203"/>
</dbReference>
<keyword evidence="6 15" id="KW-0808">Transferase</keyword>
<comment type="catalytic activity">
    <reaction evidence="13 15">
        <text>a di-trans,poly-cis-dolichyl beta-D-mannosyl phosphate + L-threonyl-[protein] = 3-O-(alpha-D-mannosyl)-L-threonyl-[protein] + a di-trans,poly-cis-dolichyl phosphate + H(+)</text>
        <dbReference type="Rhea" id="RHEA:53396"/>
        <dbReference type="Rhea" id="RHEA-COMP:11060"/>
        <dbReference type="Rhea" id="RHEA-COMP:13547"/>
        <dbReference type="Rhea" id="RHEA-COMP:19498"/>
        <dbReference type="Rhea" id="RHEA-COMP:19501"/>
        <dbReference type="ChEBI" id="CHEBI:15378"/>
        <dbReference type="ChEBI" id="CHEBI:30013"/>
        <dbReference type="ChEBI" id="CHEBI:57683"/>
        <dbReference type="ChEBI" id="CHEBI:58211"/>
        <dbReference type="ChEBI" id="CHEBI:137323"/>
        <dbReference type="EC" id="2.4.1.109"/>
    </reaction>
</comment>
<dbReference type="GO" id="GO:0004169">
    <property type="term" value="F:dolichyl-phosphate-mannose-protein mannosyltransferase activity"/>
    <property type="evidence" value="ECO:0007669"/>
    <property type="project" value="UniProtKB-UniRule"/>
</dbReference>
<evidence type="ECO:0000256" key="3">
    <source>
        <dbReference type="ARBA" id="ARBA00007222"/>
    </source>
</evidence>
<comment type="subcellular location">
    <subcellularLocation>
        <location evidence="1 15">Endoplasmic reticulum membrane</location>
        <topology evidence="1 15">Multi-pass membrane protein</topology>
    </subcellularLocation>
</comment>
<feature type="transmembrane region" description="Helical" evidence="15">
    <location>
        <begin position="629"/>
        <end position="648"/>
    </location>
</feature>
<feature type="domain" description="MIR" evidence="17">
    <location>
        <begin position="431"/>
        <end position="487"/>
    </location>
</feature>
<dbReference type="Pfam" id="PF02366">
    <property type="entry name" value="PMT"/>
    <property type="match status" value="1"/>
</dbReference>
<dbReference type="InterPro" id="IPR036300">
    <property type="entry name" value="MIR_dom_sf"/>
</dbReference>
<dbReference type="PANTHER" id="PTHR10050:SF50">
    <property type="entry name" value="DOLICHYL-PHOSPHATE-MANNOSE--PROTEIN MANNOSYLTRANSFERASE 1-RELATED"/>
    <property type="match status" value="1"/>
</dbReference>
<feature type="transmembrane region" description="Helical" evidence="15">
    <location>
        <begin position="660"/>
        <end position="680"/>
    </location>
</feature>
<dbReference type="GO" id="GO:0005789">
    <property type="term" value="C:endoplasmic reticulum membrane"/>
    <property type="evidence" value="ECO:0007669"/>
    <property type="project" value="UniProtKB-SubCell"/>
</dbReference>
<feature type="region of interest" description="Disordered" evidence="16">
    <location>
        <begin position="721"/>
        <end position="831"/>
    </location>
</feature>
<evidence type="ECO:0000256" key="5">
    <source>
        <dbReference type="ARBA" id="ARBA00022676"/>
    </source>
</evidence>
<evidence type="ECO:0000256" key="14">
    <source>
        <dbReference type="ARBA" id="ARBA00045102"/>
    </source>
</evidence>
<dbReference type="PROSITE" id="PS50919">
    <property type="entry name" value="MIR"/>
    <property type="match status" value="3"/>
</dbReference>
<dbReference type="InterPro" id="IPR016093">
    <property type="entry name" value="MIR_motif"/>
</dbReference>
<keyword evidence="19" id="KW-1185">Reference proteome</keyword>
<comment type="pathway">
    <text evidence="2 15">Protein modification; protein glycosylation.</text>
</comment>
<proteinExistence type="inferred from homology"/>
<evidence type="ECO:0000259" key="17">
    <source>
        <dbReference type="PROSITE" id="PS50919"/>
    </source>
</evidence>
<sequence length="831" mass="95575">MAMSKSKHDRGFSVKKSELAIAALLFLVAIPIRLQNLGLPSQIIFDEVSFGKYVSDYFARSFALDIHPPLAKLMLAVVAWSTGYQGEFDFDEVGREYTDSVPYLAMRGLGATMGALVVPLAYQTTRDAGYSHMAAIIPSLAICFENGLISNNRLILLDSYLLFFVAFSVFAWNRFCRQVRRWWYWLFLTGSGLGCAVSTKWIGLFTIIFISMCASKQLWKALEDIQMPKRHLATHLVARLICLLGVPFTIYLATFYAHFSIMTHSGSGDGYMAFETQNELKGIPAIDAPLVITYGSLVTMRHLNTMGGYLHSHKANYPEGSNQQQVTLYPYKDDNNWWRILRANESSPIVKDVLSNDQQTWLQYVRHNDLVRLEHVKTAPHKLHSHSFYAPVTDSDYHYEVSAYGFEDYEGDSNDFWQVQIETDSEKSESSTQLKARRSRFRLFHPNQNCHLYSTVQRLPEWGYFQQEVSCIVDGLKQTALWSIIDASNSMLPNDTVMIPEHRPGFFEKFLQANKAMWNLHREFPSTEEDTFVPSKWPLLLASRIIYIGDAFQIILLGNPFVFWASTATVLLSVFLFVVFQLRDKRKCHGRFHPWRLFYEQTAGFFAVAWAVHYLPFLRMDRQLSPHHYMAALYFAVLTMGAVFDLLFKKMPCIIRTVLLFALVSSVIYYYCLLFSITYGTEWTVEECQNATLVSSWDLNCQNYQLTNASSSWVKLQDMDMAETPSASEQSSLLETQEDDGDEEYEDISYESDEEEDYEDEDFEDEIMDAPTSAPHIPEPEPEFIDGKEVFPEEDEDDDYWPRTTHGVDPDEEDNPSPFHTRDIPITTYRA</sequence>
<evidence type="ECO:0000256" key="9">
    <source>
        <dbReference type="ARBA" id="ARBA00022824"/>
    </source>
</evidence>
<organism evidence="18 19">
    <name type="scientific">Choanephora cucurbitarum</name>
    <dbReference type="NCBI Taxonomy" id="101091"/>
    <lineage>
        <taxon>Eukaryota</taxon>
        <taxon>Fungi</taxon>
        <taxon>Fungi incertae sedis</taxon>
        <taxon>Mucoromycota</taxon>
        <taxon>Mucoromycotina</taxon>
        <taxon>Mucoromycetes</taxon>
        <taxon>Mucorales</taxon>
        <taxon>Mucorineae</taxon>
        <taxon>Choanephoraceae</taxon>
        <taxon>Choanephoroideae</taxon>
        <taxon>Choanephora</taxon>
    </lineage>
</organism>
<feature type="transmembrane region" description="Helical" evidence="15">
    <location>
        <begin position="155"/>
        <end position="172"/>
    </location>
</feature>
<dbReference type="SUPFAM" id="SSF82109">
    <property type="entry name" value="MIR domain"/>
    <property type="match status" value="1"/>
</dbReference>
<feature type="compositionally biased region" description="Polar residues" evidence="16">
    <location>
        <begin position="725"/>
        <end position="735"/>
    </location>
</feature>
<dbReference type="Proteomes" id="UP000093000">
    <property type="component" value="Unassembled WGS sequence"/>
</dbReference>
<dbReference type="SMART" id="SM00472">
    <property type="entry name" value="MIR"/>
    <property type="match status" value="3"/>
</dbReference>
<comment type="similarity">
    <text evidence="3 15">Belongs to the glycosyltransferase 39 family.</text>
</comment>
<name>A0A1C7N4L6_9FUNG</name>
<dbReference type="InterPro" id="IPR032421">
    <property type="entry name" value="PMT_4TMC"/>
</dbReference>
<accession>A0A1C7N4L6</accession>
<feature type="transmembrane region" description="Helical" evidence="15">
    <location>
        <begin position="128"/>
        <end position="148"/>
    </location>
</feature>
<keyword evidence="7 15" id="KW-0812">Transmembrane</keyword>
<dbReference type="Pfam" id="PF16192">
    <property type="entry name" value="PMT_4TMC"/>
    <property type="match status" value="1"/>
</dbReference>